<accession>A0ACB9KWN2</accession>
<evidence type="ECO:0000313" key="1">
    <source>
        <dbReference type="EMBL" id="KAI4301826.1"/>
    </source>
</evidence>
<dbReference type="EMBL" id="CM039438">
    <property type="protein sequence ID" value="KAI4301826.1"/>
    <property type="molecule type" value="Genomic_DNA"/>
</dbReference>
<sequence>MNADCGSRQHGSAQNPQPQRICEQIRCPSLIATALNSLGRNLHGKSKEPALDFHWQRILELARAPFKASGN</sequence>
<name>A0ACB9KWN2_BAUVA</name>
<keyword evidence="2" id="KW-1185">Reference proteome</keyword>
<proteinExistence type="predicted"/>
<dbReference type="Proteomes" id="UP000828941">
    <property type="component" value="Chromosome 13"/>
</dbReference>
<organism evidence="1 2">
    <name type="scientific">Bauhinia variegata</name>
    <name type="common">Purple orchid tree</name>
    <name type="synonym">Phanera variegata</name>
    <dbReference type="NCBI Taxonomy" id="167791"/>
    <lineage>
        <taxon>Eukaryota</taxon>
        <taxon>Viridiplantae</taxon>
        <taxon>Streptophyta</taxon>
        <taxon>Embryophyta</taxon>
        <taxon>Tracheophyta</taxon>
        <taxon>Spermatophyta</taxon>
        <taxon>Magnoliopsida</taxon>
        <taxon>eudicotyledons</taxon>
        <taxon>Gunneridae</taxon>
        <taxon>Pentapetalae</taxon>
        <taxon>rosids</taxon>
        <taxon>fabids</taxon>
        <taxon>Fabales</taxon>
        <taxon>Fabaceae</taxon>
        <taxon>Cercidoideae</taxon>
        <taxon>Cercideae</taxon>
        <taxon>Bauhiniinae</taxon>
        <taxon>Bauhinia</taxon>
    </lineage>
</organism>
<comment type="caution">
    <text evidence="1">The sequence shown here is derived from an EMBL/GenBank/DDBJ whole genome shotgun (WGS) entry which is preliminary data.</text>
</comment>
<reference evidence="1 2" key="1">
    <citation type="journal article" date="2022" name="DNA Res.">
        <title>Chromosomal-level genome assembly of the orchid tree Bauhinia variegata (Leguminosae; Cercidoideae) supports the allotetraploid origin hypothesis of Bauhinia.</title>
        <authorList>
            <person name="Zhong Y."/>
            <person name="Chen Y."/>
            <person name="Zheng D."/>
            <person name="Pang J."/>
            <person name="Liu Y."/>
            <person name="Luo S."/>
            <person name="Meng S."/>
            <person name="Qian L."/>
            <person name="Wei D."/>
            <person name="Dai S."/>
            <person name="Zhou R."/>
        </authorList>
    </citation>
    <scope>NUCLEOTIDE SEQUENCE [LARGE SCALE GENOMIC DNA]</scope>
    <source>
        <strain evidence="1">BV-YZ2020</strain>
    </source>
</reference>
<evidence type="ECO:0000313" key="2">
    <source>
        <dbReference type="Proteomes" id="UP000828941"/>
    </source>
</evidence>
<gene>
    <name evidence="1" type="ORF">L6164_035066</name>
</gene>
<protein>
    <submittedName>
        <fullName evidence="1">Uncharacterized protein</fullName>
    </submittedName>
</protein>